<sequence length="90" mass="10321">MMCYDVNEGSFPLTLQECECIQALCSERISEMKKDLDKKDSHKFILIKGLAGKIGGFAELMYARGEAENLKIKEDYNLRRELEKITKNGE</sequence>
<proteinExistence type="predicted"/>
<name>A0A3E2NBG4_9FIRM</name>
<dbReference type="EMBL" id="QOHO01000043">
    <property type="protein sequence ID" value="RFZ78313.1"/>
    <property type="molecule type" value="Genomic_DNA"/>
</dbReference>
<dbReference type="Proteomes" id="UP000260680">
    <property type="component" value="Unassembled WGS sequence"/>
</dbReference>
<comment type="caution">
    <text evidence="1">The sequence shown here is derived from an EMBL/GenBank/DDBJ whole genome shotgun (WGS) entry which is preliminary data.</text>
</comment>
<dbReference type="AlphaFoldDB" id="A0A3E2NBG4"/>
<reference evidence="1 2" key="1">
    <citation type="submission" date="2018-07" db="EMBL/GenBank/DDBJ databases">
        <title>New species, Clostridium PI-S10-A1B.</title>
        <authorList>
            <person name="Krishna G."/>
            <person name="Summeta K."/>
            <person name="Shikha S."/>
            <person name="Prabhu P.B."/>
            <person name="Suresh K."/>
        </authorList>
    </citation>
    <scope>NUCLEOTIDE SEQUENCE [LARGE SCALE GENOMIC DNA]</scope>
    <source>
        <strain evidence="1 2">PI-S10-A1B</strain>
    </source>
</reference>
<dbReference type="RefSeq" id="WP_117417686.1">
    <property type="nucleotide sequence ID" value="NZ_QOHO01000043.1"/>
</dbReference>
<accession>A0A3E2NBG4</accession>
<evidence type="ECO:0000313" key="1">
    <source>
        <dbReference type="EMBL" id="RFZ78313.1"/>
    </source>
</evidence>
<protein>
    <submittedName>
        <fullName evidence="1">Uncharacterized protein</fullName>
    </submittedName>
</protein>
<gene>
    <name evidence="1" type="ORF">DS742_14465</name>
</gene>
<organism evidence="1 2">
    <name type="scientific">Lacrimispora amygdalina</name>
    <dbReference type="NCBI Taxonomy" id="253257"/>
    <lineage>
        <taxon>Bacteria</taxon>
        <taxon>Bacillati</taxon>
        <taxon>Bacillota</taxon>
        <taxon>Clostridia</taxon>
        <taxon>Lachnospirales</taxon>
        <taxon>Lachnospiraceae</taxon>
        <taxon>Lacrimispora</taxon>
    </lineage>
</organism>
<evidence type="ECO:0000313" key="2">
    <source>
        <dbReference type="Proteomes" id="UP000260680"/>
    </source>
</evidence>